<keyword evidence="2" id="KW-1185">Reference proteome</keyword>
<evidence type="ECO:0000313" key="1">
    <source>
        <dbReference type="EMBL" id="SBT10111.1"/>
    </source>
</evidence>
<protein>
    <submittedName>
        <fullName evidence="1">Uncharacterized protein</fullName>
    </submittedName>
</protein>
<organism evidence="1 2">
    <name type="scientific">Candidatus Accumulibacter aalborgensis</name>
    <dbReference type="NCBI Taxonomy" id="1860102"/>
    <lineage>
        <taxon>Bacteria</taxon>
        <taxon>Pseudomonadati</taxon>
        <taxon>Pseudomonadota</taxon>
        <taxon>Betaproteobacteria</taxon>
        <taxon>Candidatus Accumulibacter</taxon>
    </lineage>
</organism>
<dbReference type="Proteomes" id="UP000199169">
    <property type="component" value="Unassembled WGS sequence"/>
</dbReference>
<name>A0A1A8XZG5_9PROT</name>
<proteinExistence type="predicted"/>
<sequence>MIAEDPFSNNTLIYLDPASGVSGGVSLTGISDASLSLILVETM</sequence>
<dbReference type="AlphaFoldDB" id="A0A1A8XZG5"/>
<accession>A0A1A8XZG5</accession>
<reference evidence="1 2" key="1">
    <citation type="submission" date="2016-06" db="EMBL/GenBank/DDBJ databases">
        <authorList>
            <person name="Kjaerup R.B."/>
            <person name="Dalgaard T.S."/>
            <person name="Juul-Madsen H.R."/>
        </authorList>
    </citation>
    <scope>NUCLEOTIDE SEQUENCE [LARGE SCALE GENOMIC DNA]</scope>
    <source>
        <strain evidence="1">3</strain>
    </source>
</reference>
<dbReference type="EMBL" id="FLQX01000169">
    <property type="protein sequence ID" value="SBT10111.1"/>
    <property type="molecule type" value="Genomic_DNA"/>
</dbReference>
<evidence type="ECO:0000313" key="2">
    <source>
        <dbReference type="Proteomes" id="UP000199169"/>
    </source>
</evidence>
<gene>
    <name evidence="1" type="ORF">ACCAA_880001</name>
</gene>